<evidence type="ECO:0000313" key="2">
    <source>
        <dbReference type="EMBL" id="GAL26515.1"/>
    </source>
</evidence>
<proteinExistence type="predicted"/>
<gene>
    <name evidence="2" type="ORF">JCM19239_5350</name>
</gene>
<sequence length="217" mass="25324">MVIYLELFSTVLLIMMCLGFYSIYKSQYRPLDKILSNIELNNASCQHYLVQYFNRHNCTFKQPDIVRSYSTVIEIIKFEARQSNLNTGQLCNNTSSELVIQLSIHRSLPFFQPKAPKTLMISEICLKKVCQQKLLSASSSETRDNTRDTKEINDESTIKENLKRFDTQCMTHDGTEHRYQTHLVQVTKKGKRRSYFIDGSKASKKKIIDLIKGYYEH</sequence>
<reference evidence="3" key="2">
    <citation type="submission" date="2014-09" db="EMBL/GenBank/DDBJ databases">
        <authorList>
            <consortium name="NBRP consortium"/>
            <person name="Sawabe T."/>
            <person name="Meirelles P."/>
            <person name="Nakanishi M."/>
            <person name="Sayaka M."/>
            <person name="Hattori M."/>
            <person name="Ohkuma M."/>
        </authorList>
    </citation>
    <scope>NUCLEOTIDE SEQUENCE [LARGE SCALE GENOMIC DNA]</scope>
    <source>
        <strain evidence="3">JCM 19239</strain>
    </source>
</reference>
<keyword evidence="3" id="KW-1185">Reference proteome</keyword>
<name>A0ABQ0JCN1_9VIBR</name>
<evidence type="ECO:0000313" key="3">
    <source>
        <dbReference type="Proteomes" id="UP000029223"/>
    </source>
</evidence>
<keyword evidence="1" id="KW-1133">Transmembrane helix</keyword>
<dbReference type="Proteomes" id="UP000029223">
    <property type="component" value="Unassembled WGS sequence"/>
</dbReference>
<accession>A0ABQ0JCN1</accession>
<comment type="caution">
    <text evidence="2">The sequence shown here is derived from an EMBL/GenBank/DDBJ whole genome shotgun (WGS) entry which is preliminary data.</text>
</comment>
<organism evidence="2 3">
    <name type="scientific">Vibrio variabilis</name>
    <dbReference type="NCBI Taxonomy" id="990271"/>
    <lineage>
        <taxon>Bacteria</taxon>
        <taxon>Pseudomonadati</taxon>
        <taxon>Pseudomonadota</taxon>
        <taxon>Gammaproteobacteria</taxon>
        <taxon>Vibrionales</taxon>
        <taxon>Vibrionaceae</taxon>
        <taxon>Vibrio</taxon>
    </lineage>
</organism>
<protein>
    <submittedName>
        <fullName evidence="2">Uncharacterized protein</fullName>
    </submittedName>
</protein>
<keyword evidence="1" id="KW-0472">Membrane</keyword>
<reference evidence="3" key="1">
    <citation type="submission" date="2014-09" db="EMBL/GenBank/DDBJ databases">
        <title>Vibrio variabilis JCM 19239. (C206) whole genome shotgun sequence.</title>
        <authorList>
            <person name="Sawabe T."/>
            <person name="Meirelles P."/>
            <person name="Nakanishi M."/>
            <person name="Sayaka M."/>
            <person name="Hattori M."/>
            <person name="Ohkuma M."/>
        </authorList>
    </citation>
    <scope>NUCLEOTIDE SEQUENCE [LARGE SCALE GENOMIC DNA]</scope>
    <source>
        <strain evidence="3">JCM 19239</strain>
    </source>
</reference>
<feature type="transmembrane region" description="Helical" evidence="1">
    <location>
        <begin position="6"/>
        <end position="24"/>
    </location>
</feature>
<evidence type="ECO:0000256" key="1">
    <source>
        <dbReference type="SAM" id="Phobius"/>
    </source>
</evidence>
<dbReference type="EMBL" id="BBMS01000019">
    <property type="protein sequence ID" value="GAL26515.1"/>
    <property type="molecule type" value="Genomic_DNA"/>
</dbReference>
<keyword evidence="1" id="KW-0812">Transmembrane</keyword>